<gene>
    <name evidence="1" type="ORF">SAMN05421823_101659</name>
</gene>
<reference evidence="1 2" key="1">
    <citation type="submission" date="2016-10" db="EMBL/GenBank/DDBJ databases">
        <authorList>
            <person name="de Groot N.N."/>
        </authorList>
    </citation>
    <scope>NUCLEOTIDE SEQUENCE [LARGE SCALE GENOMIC DNA]</scope>
    <source>
        <strain evidence="1 2">DSM 25186</strain>
    </source>
</reference>
<dbReference type="OrthoDB" id="211174at2"/>
<evidence type="ECO:0000313" key="2">
    <source>
        <dbReference type="Proteomes" id="UP000198510"/>
    </source>
</evidence>
<evidence type="ECO:0008006" key="3">
    <source>
        <dbReference type="Google" id="ProtNLM"/>
    </source>
</evidence>
<dbReference type="InterPro" id="IPR011727">
    <property type="entry name" value="CHP02117"/>
</dbReference>
<evidence type="ECO:0000313" key="1">
    <source>
        <dbReference type="EMBL" id="SDK01579.1"/>
    </source>
</evidence>
<keyword evidence="2" id="KW-1185">Reference proteome</keyword>
<organism evidence="1 2">
    <name type="scientific">Catalinimonas alkaloidigena</name>
    <dbReference type="NCBI Taxonomy" id="1075417"/>
    <lineage>
        <taxon>Bacteria</taxon>
        <taxon>Pseudomonadati</taxon>
        <taxon>Bacteroidota</taxon>
        <taxon>Cytophagia</taxon>
        <taxon>Cytophagales</taxon>
        <taxon>Catalimonadaceae</taxon>
        <taxon>Catalinimonas</taxon>
    </lineage>
</organism>
<dbReference type="AlphaFoldDB" id="A0A1G8YF54"/>
<dbReference type="STRING" id="1075417.SAMN05421823_101659"/>
<sequence>MKSITMTLLRTAGRLLLALVALCVIYSVVALVLTFWTVERPRACPPTRTLYLTTNGVHLDLVVPVDHASAALKTGLRLQGDDRFLAFGWGDREFYLHTPTWNDLTLQTAVQALFWKSATLMHVTRYRQPQTHWIAVPLCEEQLEELMAYIDQSFATDAAGKVLLPGEGYGPRDDFYKARGSYSCLNTCNTWGNTGLQKIGLKTPLWTPFDFGVLRNFE</sequence>
<name>A0A1G8YF54_9BACT</name>
<protein>
    <recommendedName>
        <fullName evidence="3">TIGR02117 family protein</fullName>
    </recommendedName>
</protein>
<dbReference type="Proteomes" id="UP000198510">
    <property type="component" value="Unassembled WGS sequence"/>
</dbReference>
<accession>A0A1G8YF54</accession>
<dbReference type="NCBIfam" id="TIGR02117">
    <property type="entry name" value="chp_urease_rgn"/>
    <property type="match status" value="1"/>
</dbReference>
<proteinExistence type="predicted"/>
<dbReference type="EMBL" id="FNFO01000001">
    <property type="protein sequence ID" value="SDK01579.1"/>
    <property type="molecule type" value="Genomic_DNA"/>
</dbReference>
<dbReference type="Pfam" id="PF09601">
    <property type="entry name" value="DUF2459"/>
    <property type="match status" value="1"/>
</dbReference>